<protein>
    <recommendedName>
        <fullName evidence="1">diguanylate cyclase</fullName>
        <ecNumber evidence="1">2.7.7.65</ecNumber>
    </recommendedName>
</protein>
<accession>A0ABT0GW92</accession>
<reference evidence="5" key="1">
    <citation type="submission" date="2022-04" db="EMBL/GenBank/DDBJ databases">
        <title>Roseibium sp. CAU 1639 isolated from mud.</title>
        <authorList>
            <person name="Kim W."/>
        </authorList>
    </citation>
    <scope>NUCLEOTIDE SEQUENCE</scope>
    <source>
        <strain evidence="5">CAU 1639</strain>
    </source>
</reference>
<gene>
    <name evidence="5" type="ORF">M0H32_14170</name>
</gene>
<dbReference type="SUPFAM" id="SSF55073">
    <property type="entry name" value="Nucleotide cyclase"/>
    <property type="match status" value="1"/>
</dbReference>
<dbReference type="SMART" id="SM00267">
    <property type="entry name" value="GGDEF"/>
    <property type="match status" value="1"/>
</dbReference>
<keyword evidence="6" id="KW-1185">Reference proteome</keyword>
<dbReference type="CDD" id="cd01949">
    <property type="entry name" value="GGDEF"/>
    <property type="match status" value="1"/>
</dbReference>
<evidence type="ECO:0000256" key="2">
    <source>
        <dbReference type="ARBA" id="ARBA00034247"/>
    </source>
</evidence>
<proteinExistence type="predicted"/>
<sequence>MRNLDWSARGRARVYVLTVLGTAVCIAVAFVVDSFSFETWTWRWGRDPHNNIIIPLLLAPFFFYLLLNKMRQLSIAHHELAHLAATDSLTSLLNRRAFTEVVEGYIQRMASSANRSTDALLVIDVDHFKTINDHFGHDIGDEALKQIADAICAGLQPPDLAGRLGGEEFGVFLPAKTAEGAAAIAERMRQSVREVAFAPGGSPRRLTISIGGVIFDDCPTFRDLYRKADEQLYAAKHSGRDCVKLDFARPASKSA</sequence>
<dbReference type="InterPro" id="IPR050469">
    <property type="entry name" value="Diguanylate_Cyclase"/>
</dbReference>
<evidence type="ECO:0000256" key="1">
    <source>
        <dbReference type="ARBA" id="ARBA00012528"/>
    </source>
</evidence>
<evidence type="ECO:0000313" key="6">
    <source>
        <dbReference type="Proteomes" id="UP001431221"/>
    </source>
</evidence>
<name>A0ABT0GW92_9HYPH</name>
<organism evidence="5 6">
    <name type="scientific">Roseibium sediminicola</name>
    <dbReference type="NCBI Taxonomy" id="2933272"/>
    <lineage>
        <taxon>Bacteria</taxon>
        <taxon>Pseudomonadati</taxon>
        <taxon>Pseudomonadota</taxon>
        <taxon>Alphaproteobacteria</taxon>
        <taxon>Hyphomicrobiales</taxon>
        <taxon>Stappiaceae</taxon>
        <taxon>Roseibium</taxon>
    </lineage>
</organism>
<keyword evidence="3" id="KW-0812">Transmembrane</keyword>
<dbReference type="Gene3D" id="3.30.70.270">
    <property type="match status" value="1"/>
</dbReference>
<evidence type="ECO:0000313" key="5">
    <source>
        <dbReference type="EMBL" id="MCK7613317.1"/>
    </source>
</evidence>
<dbReference type="Proteomes" id="UP001431221">
    <property type="component" value="Unassembled WGS sequence"/>
</dbReference>
<dbReference type="InterPro" id="IPR043128">
    <property type="entry name" value="Rev_trsase/Diguanyl_cyclase"/>
</dbReference>
<evidence type="ECO:0000259" key="4">
    <source>
        <dbReference type="PROSITE" id="PS50887"/>
    </source>
</evidence>
<feature type="transmembrane region" description="Helical" evidence="3">
    <location>
        <begin position="52"/>
        <end position="67"/>
    </location>
</feature>
<dbReference type="Pfam" id="PF00990">
    <property type="entry name" value="GGDEF"/>
    <property type="match status" value="1"/>
</dbReference>
<dbReference type="EC" id="2.7.7.65" evidence="1"/>
<dbReference type="NCBIfam" id="TIGR00254">
    <property type="entry name" value="GGDEF"/>
    <property type="match status" value="1"/>
</dbReference>
<dbReference type="InterPro" id="IPR000160">
    <property type="entry name" value="GGDEF_dom"/>
</dbReference>
<dbReference type="RefSeq" id="WP_248155065.1">
    <property type="nucleotide sequence ID" value="NZ_JALNMJ010000009.1"/>
</dbReference>
<dbReference type="PANTHER" id="PTHR45138">
    <property type="entry name" value="REGULATORY COMPONENTS OF SENSORY TRANSDUCTION SYSTEM"/>
    <property type="match status" value="1"/>
</dbReference>
<keyword evidence="3" id="KW-1133">Transmembrane helix</keyword>
<dbReference type="EMBL" id="JALNMJ010000009">
    <property type="protein sequence ID" value="MCK7613317.1"/>
    <property type="molecule type" value="Genomic_DNA"/>
</dbReference>
<feature type="domain" description="GGDEF" evidence="4">
    <location>
        <begin position="116"/>
        <end position="248"/>
    </location>
</feature>
<dbReference type="InterPro" id="IPR029787">
    <property type="entry name" value="Nucleotide_cyclase"/>
</dbReference>
<evidence type="ECO:0000256" key="3">
    <source>
        <dbReference type="SAM" id="Phobius"/>
    </source>
</evidence>
<feature type="transmembrane region" description="Helical" evidence="3">
    <location>
        <begin position="12"/>
        <end position="32"/>
    </location>
</feature>
<comment type="caution">
    <text evidence="5">The sequence shown here is derived from an EMBL/GenBank/DDBJ whole genome shotgun (WGS) entry which is preliminary data.</text>
</comment>
<comment type="catalytic activity">
    <reaction evidence="2">
        <text>2 GTP = 3',3'-c-di-GMP + 2 diphosphate</text>
        <dbReference type="Rhea" id="RHEA:24898"/>
        <dbReference type="ChEBI" id="CHEBI:33019"/>
        <dbReference type="ChEBI" id="CHEBI:37565"/>
        <dbReference type="ChEBI" id="CHEBI:58805"/>
        <dbReference type="EC" id="2.7.7.65"/>
    </reaction>
</comment>
<keyword evidence="3" id="KW-0472">Membrane</keyword>
<dbReference type="PROSITE" id="PS50887">
    <property type="entry name" value="GGDEF"/>
    <property type="match status" value="1"/>
</dbReference>
<dbReference type="PANTHER" id="PTHR45138:SF9">
    <property type="entry name" value="DIGUANYLATE CYCLASE DGCM-RELATED"/>
    <property type="match status" value="1"/>
</dbReference>